<reference evidence="1 2" key="1">
    <citation type="submission" date="2018-04" db="EMBL/GenBank/DDBJ databases">
        <title>Complete genome uncultured novel isolate.</title>
        <authorList>
            <person name="Merlino G."/>
        </authorList>
    </citation>
    <scope>NUCLEOTIDE SEQUENCE [LARGE SCALE GENOMIC DNA]</scope>
    <source>
        <strain evidence="2">R1DC9</strain>
    </source>
</reference>
<organism evidence="1 2">
    <name type="scientific">Mangrovivirga cuniculi</name>
    <dbReference type="NCBI Taxonomy" id="2715131"/>
    <lineage>
        <taxon>Bacteria</taxon>
        <taxon>Pseudomonadati</taxon>
        <taxon>Bacteroidota</taxon>
        <taxon>Cytophagia</taxon>
        <taxon>Cytophagales</taxon>
        <taxon>Mangrovivirgaceae</taxon>
        <taxon>Mangrovivirga</taxon>
    </lineage>
</organism>
<accession>A0A4D7JU76</accession>
<name>A0A4D7JU76_9BACT</name>
<keyword evidence="2" id="KW-1185">Reference proteome</keyword>
<sequence length="269" mass="31937">MITVGDHVLWSYINPINDPDHHACIMIWEKNSEPKVFLQSEYSATDYMLYNDQDDIYIIERRHQETTQSFEFRLLKATIDRKVEVIWDWSKDEWRIGEGGFFMLSDNQMIFGKYPEIYSLRKYGRPQKYFDIGRSIRRIRAVENNLILLLGENACYLTRQDGSIVKQWNQLIDEKIKDAPLNRNQIFDVDYKKGNLLIAYWGKRSFEWIDKSGERQTLIQQSEPLTPHWVALWNNNKLLFSSELIFDGSTPQPRLILMDNTGKSNVIWN</sequence>
<evidence type="ECO:0000313" key="2">
    <source>
        <dbReference type="Proteomes" id="UP000298616"/>
    </source>
</evidence>
<proteinExistence type="predicted"/>
<protein>
    <submittedName>
        <fullName evidence="1">Uncharacterized protein</fullName>
    </submittedName>
</protein>
<dbReference type="KEGG" id="fpf:DCC35_16140"/>
<dbReference type="AlphaFoldDB" id="A0A4D7JU76"/>
<evidence type="ECO:0000313" key="1">
    <source>
        <dbReference type="EMBL" id="QCK16162.1"/>
    </source>
</evidence>
<gene>
    <name evidence="1" type="ORF">DCC35_16140</name>
</gene>
<dbReference type="EMBL" id="CP028923">
    <property type="protein sequence ID" value="QCK16162.1"/>
    <property type="molecule type" value="Genomic_DNA"/>
</dbReference>
<dbReference type="Proteomes" id="UP000298616">
    <property type="component" value="Chromosome"/>
</dbReference>